<evidence type="ECO:0000313" key="2">
    <source>
        <dbReference type="EMBL" id="SEW31171.1"/>
    </source>
</evidence>
<dbReference type="STRING" id="99656.SAMN05421659_109124"/>
<keyword evidence="1" id="KW-0472">Membrane</keyword>
<name>A0A1I0QU79_9FIRM</name>
<dbReference type="EMBL" id="FOJI01000009">
    <property type="protein sequence ID" value="SEW31171.1"/>
    <property type="molecule type" value="Genomic_DNA"/>
</dbReference>
<organism evidence="2 3">
    <name type="scientific">[Clostridium] fimetarium</name>
    <dbReference type="NCBI Taxonomy" id="99656"/>
    <lineage>
        <taxon>Bacteria</taxon>
        <taxon>Bacillati</taxon>
        <taxon>Bacillota</taxon>
        <taxon>Clostridia</taxon>
        <taxon>Lachnospirales</taxon>
        <taxon>Lachnospiraceae</taxon>
    </lineage>
</organism>
<accession>A0A1I0QU79</accession>
<feature type="transmembrane region" description="Helical" evidence="1">
    <location>
        <begin position="12"/>
        <end position="30"/>
    </location>
</feature>
<reference evidence="2 3" key="1">
    <citation type="submission" date="2016-10" db="EMBL/GenBank/DDBJ databases">
        <authorList>
            <person name="de Groot N.N."/>
        </authorList>
    </citation>
    <scope>NUCLEOTIDE SEQUENCE [LARGE SCALE GENOMIC DNA]</scope>
    <source>
        <strain evidence="2 3">DSM 9179</strain>
    </source>
</reference>
<evidence type="ECO:0000313" key="3">
    <source>
        <dbReference type="Proteomes" id="UP000199701"/>
    </source>
</evidence>
<keyword evidence="3" id="KW-1185">Reference proteome</keyword>
<evidence type="ECO:0000256" key="1">
    <source>
        <dbReference type="SAM" id="Phobius"/>
    </source>
</evidence>
<dbReference type="Proteomes" id="UP000199701">
    <property type="component" value="Unassembled WGS sequence"/>
</dbReference>
<sequence>MFNNALDSVGADLLTCSIISLGIGIGYLIIAEKSKE</sequence>
<dbReference type="AlphaFoldDB" id="A0A1I0QU79"/>
<keyword evidence="1" id="KW-0812">Transmembrane</keyword>
<keyword evidence="1" id="KW-1133">Transmembrane helix</keyword>
<protein>
    <submittedName>
        <fullName evidence="2">Uncharacterized protein</fullName>
    </submittedName>
</protein>
<gene>
    <name evidence="2" type="ORF">SAMN05421659_109124</name>
</gene>
<proteinExistence type="predicted"/>